<dbReference type="GO" id="GO:0070971">
    <property type="term" value="C:endoplasmic reticulum exit site"/>
    <property type="evidence" value="ECO:0007669"/>
    <property type="project" value="TreeGrafter"/>
</dbReference>
<dbReference type="InterPro" id="IPR036465">
    <property type="entry name" value="vWFA_dom_sf"/>
</dbReference>
<dbReference type="InterPro" id="IPR012990">
    <property type="entry name" value="Beta-sandwich_Sec23_24"/>
</dbReference>
<evidence type="ECO:0000259" key="13">
    <source>
        <dbReference type="Pfam" id="PF00626"/>
    </source>
</evidence>
<feature type="compositionally biased region" description="Low complexity" evidence="12">
    <location>
        <begin position="1"/>
        <end position="27"/>
    </location>
</feature>
<protein>
    <submittedName>
        <fullName evidence="18">COPII subunit</fullName>
    </submittedName>
</protein>
<sequence length="1144" mass="127298">MQNQPQNKQQQQQQQQQQQLHNYQGSQRPPQQFTQQSYTADPQQLSQTRPQQPNQFNQPTLRPNSSNAGPQPQFNRLDGQNIPGVPQQSFSRPLSVQTSNSNQQYQPQNRPESQQSHYSQQSNTGSQSTSTSQFNTQPIFQHTTGASQVKTPLVANPSQQPQPGVPQLSAKQGLQTSQFSQPGSFQYSQQPGNQYERPLVPNQFNHPARPIHTPAGVPHSTPAAGNIQFSQPQTSLSSNLGGPQHQPAGVPQYTQSPATSQFATTPSVTQFRPASTPQFNQPGVSQFNQPGGSQFNQPGVPQFNQPGVSQFNQPGVPQVNQPGVPQFNQPGVPQFNQQQTSQFNQPPVPQFNQPPVPQFNQPPVPQFGQPGVQNPGVSNLTNQFQNLGVTQQGFQAGGYQTQSGEPQLQKIFNMLSGPPPTWDMYSQPQRNWMPGEEPVPVINPESIVRCRRCRTYINPWIQFVDQGTRWKCNLCYLPNEGIIIRLLPKNGNILVPSFFCWDEQNNSTNPLLRPELTHGVVEFIAPQEYMVRPPQPVVLLFIIDVSCNAVKSGMLAIATRTILDTLDKIPNADNRTKVAFITVDSSIHFYNLNASQNEPQMLVVSDLEGEPYLPCPEDLLVSLTESRSIIENLLERLGGDMFKNTTNSGNCLGRALHFGFKMIVKKMLNSIGGKIIILQNTLPNVEDGSLKAREDPKLLGTPKEVQLLNPASQFYKSLAVDCSRSQVCIDIFLFNSQYADVATLSGCAKYTGGSVFYYPNFNAERTEDTLKFSNEFSHFLGKPIGLEAVLRVRASRGIQMSSYHGNFFLRSTDLLQLPNVNPDNSYTIEMTIDENLTGTVACFQTALLHTSSSGERRIRVLTLALPITSNIQDVFSSADARTITTLLTKKAVERALTSKIEDAREAVLFKLIEIISSYKSNCTSSGQSMQLLVPENLKLLPILTLGLLKSMAFRDTNIIPSDMRSYVMSTFYVTSVDTNTCQVHPRFWSVQNLHPNVGLPGEDGSIVFPPLLNLSSEKLERVGIYLLDTGFEIFLWVGKGVFPEQCNLLFGRNYEALPSGKFTLPVLENEFNSKVNTLIEKIRQLRTTTSSVFPHLYIVKEDGDGGLRQWFLSYLVEDRQSETLVSYPQFMQQLKVELAGVSAG</sequence>
<dbReference type="Gene3D" id="3.40.20.10">
    <property type="entry name" value="Severin"/>
    <property type="match status" value="1"/>
</dbReference>
<evidence type="ECO:0000259" key="14">
    <source>
        <dbReference type="Pfam" id="PF04810"/>
    </source>
</evidence>
<evidence type="ECO:0000256" key="3">
    <source>
        <dbReference type="ARBA" id="ARBA00004586"/>
    </source>
</evidence>
<dbReference type="InterPro" id="IPR036174">
    <property type="entry name" value="Znf_Sec23_Sec24_sf"/>
</dbReference>
<dbReference type="SUPFAM" id="SSF82754">
    <property type="entry name" value="C-terminal, gelsolin-like domain of Sec23/24"/>
    <property type="match status" value="1"/>
</dbReference>
<dbReference type="InterPro" id="IPR006895">
    <property type="entry name" value="Znf_Sec23_Sec24"/>
</dbReference>
<comment type="caution">
    <text evidence="18">The sequence shown here is derived from an EMBL/GenBank/DDBJ whole genome shotgun (WGS) entry which is preliminary data.</text>
</comment>
<dbReference type="InterPro" id="IPR036180">
    <property type="entry name" value="Gelsolin-like_dom_sf"/>
</dbReference>
<dbReference type="InterPro" id="IPR036175">
    <property type="entry name" value="Sec23/24_helical_dom_sf"/>
</dbReference>
<keyword evidence="9" id="KW-0653">Protein transport</keyword>
<dbReference type="EMBL" id="JADGJW010000153">
    <property type="protein sequence ID" value="KAJ3222906.1"/>
    <property type="molecule type" value="Genomic_DNA"/>
</dbReference>
<comment type="similarity">
    <text evidence="4">Belongs to the SEC23/SEC24 family. SEC24 subfamily.</text>
</comment>
<keyword evidence="8" id="KW-0931">ER-Golgi transport</keyword>
<dbReference type="Pfam" id="PF08033">
    <property type="entry name" value="Sec23_BS"/>
    <property type="match status" value="1"/>
</dbReference>
<evidence type="ECO:0000256" key="4">
    <source>
        <dbReference type="ARBA" id="ARBA00008334"/>
    </source>
</evidence>
<evidence type="ECO:0000259" key="17">
    <source>
        <dbReference type="Pfam" id="PF08033"/>
    </source>
</evidence>
<dbReference type="Gene3D" id="2.60.40.1670">
    <property type="entry name" value="beta-sandwich domain of Sec23/24"/>
    <property type="match status" value="1"/>
</dbReference>
<dbReference type="GO" id="GO:0005789">
    <property type="term" value="C:endoplasmic reticulum membrane"/>
    <property type="evidence" value="ECO:0007669"/>
    <property type="project" value="UniProtKB-SubCell"/>
</dbReference>
<dbReference type="GO" id="GO:0000149">
    <property type="term" value="F:SNARE binding"/>
    <property type="evidence" value="ECO:0007669"/>
    <property type="project" value="TreeGrafter"/>
</dbReference>
<accession>A0AAD5Y1Q2</accession>
<evidence type="ECO:0000256" key="7">
    <source>
        <dbReference type="ARBA" id="ARBA00022824"/>
    </source>
</evidence>
<dbReference type="Pfam" id="PF04815">
    <property type="entry name" value="Sec23_helical"/>
    <property type="match status" value="1"/>
</dbReference>
<name>A0AAD5Y1Q2_9FUNG</name>
<dbReference type="SUPFAM" id="SSF82919">
    <property type="entry name" value="Zn-finger domain of Sec23/24"/>
    <property type="match status" value="1"/>
</dbReference>
<evidence type="ECO:0000259" key="16">
    <source>
        <dbReference type="Pfam" id="PF04815"/>
    </source>
</evidence>
<keyword evidence="10" id="KW-0333">Golgi apparatus</keyword>
<evidence type="ECO:0000256" key="10">
    <source>
        <dbReference type="ARBA" id="ARBA00023034"/>
    </source>
</evidence>
<keyword evidence="6" id="KW-0963">Cytoplasm</keyword>
<organism evidence="18 19">
    <name type="scientific">Clydaea vesicula</name>
    <dbReference type="NCBI Taxonomy" id="447962"/>
    <lineage>
        <taxon>Eukaryota</taxon>
        <taxon>Fungi</taxon>
        <taxon>Fungi incertae sedis</taxon>
        <taxon>Chytridiomycota</taxon>
        <taxon>Chytridiomycota incertae sedis</taxon>
        <taxon>Chytridiomycetes</taxon>
        <taxon>Lobulomycetales</taxon>
        <taxon>Lobulomycetaceae</taxon>
        <taxon>Clydaea</taxon>
    </lineage>
</organism>
<keyword evidence="7" id="KW-0256">Endoplasmic reticulum</keyword>
<feature type="compositionally biased region" description="Polar residues" evidence="12">
    <location>
        <begin position="28"/>
        <end position="74"/>
    </location>
</feature>
<dbReference type="SUPFAM" id="SSF53300">
    <property type="entry name" value="vWA-like"/>
    <property type="match status" value="1"/>
</dbReference>
<keyword evidence="5" id="KW-0813">Transport</keyword>
<dbReference type="AlphaFoldDB" id="A0AAD5Y1Q2"/>
<feature type="region of interest" description="Disordered" evidence="12">
    <location>
        <begin position="153"/>
        <end position="380"/>
    </location>
</feature>
<dbReference type="InterPro" id="IPR050550">
    <property type="entry name" value="SEC23_SEC24_subfamily"/>
</dbReference>
<dbReference type="Pfam" id="PF00626">
    <property type="entry name" value="Gelsolin"/>
    <property type="match status" value="1"/>
</dbReference>
<feature type="domain" description="Gelsolin-like" evidence="13">
    <location>
        <begin position="1009"/>
        <end position="1075"/>
    </location>
</feature>
<evidence type="ECO:0000256" key="6">
    <source>
        <dbReference type="ARBA" id="ARBA00022490"/>
    </source>
</evidence>
<feature type="compositionally biased region" description="Pro residues" evidence="12">
    <location>
        <begin position="346"/>
        <end position="365"/>
    </location>
</feature>
<keyword evidence="11" id="KW-0472">Membrane</keyword>
<feature type="compositionally biased region" description="Polar residues" evidence="12">
    <location>
        <begin position="227"/>
        <end position="241"/>
    </location>
</feature>
<dbReference type="GO" id="GO:0000139">
    <property type="term" value="C:Golgi membrane"/>
    <property type="evidence" value="ECO:0007669"/>
    <property type="project" value="UniProtKB-SubCell"/>
</dbReference>
<feature type="compositionally biased region" description="Polar residues" evidence="12">
    <location>
        <begin position="169"/>
        <end position="193"/>
    </location>
</feature>
<feature type="compositionally biased region" description="Low complexity" evidence="12">
    <location>
        <begin position="366"/>
        <end position="376"/>
    </location>
</feature>
<dbReference type="SUPFAM" id="SSF81811">
    <property type="entry name" value="Helical domain of Sec23/24"/>
    <property type="match status" value="1"/>
</dbReference>
<evidence type="ECO:0000256" key="2">
    <source>
        <dbReference type="ARBA" id="ARBA00004496"/>
    </source>
</evidence>
<dbReference type="Gene3D" id="3.40.50.410">
    <property type="entry name" value="von Willebrand factor, type A domain"/>
    <property type="match status" value="1"/>
</dbReference>
<dbReference type="Proteomes" id="UP001211065">
    <property type="component" value="Unassembled WGS sequence"/>
</dbReference>
<feature type="compositionally biased region" description="Low complexity" evidence="12">
    <location>
        <begin position="119"/>
        <end position="133"/>
    </location>
</feature>
<feature type="compositionally biased region" description="Polar residues" evidence="12">
    <location>
        <begin position="153"/>
        <end position="162"/>
    </location>
</feature>
<keyword evidence="19" id="KW-1185">Reference proteome</keyword>
<reference evidence="18" key="1">
    <citation type="submission" date="2020-05" db="EMBL/GenBank/DDBJ databases">
        <title>Phylogenomic resolution of chytrid fungi.</title>
        <authorList>
            <person name="Stajich J.E."/>
            <person name="Amses K."/>
            <person name="Simmons R."/>
            <person name="Seto K."/>
            <person name="Myers J."/>
            <person name="Bonds A."/>
            <person name="Quandt C.A."/>
            <person name="Barry K."/>
            <person name="Liu P."/>
            <person name="Grigoriev I."/>
            <person name="Longcore J.E."/>
            <person name="James T.Y."/>
        </authorList>
    </citation>
    <scope>NUCLEOTIDE SEQUENCE</scope>
    <source>
        <strain evidence="18">JEL0476</strain>
    </source>
</reference>
<dbReference type="PANTHER" id="PTHR13803">
    <property type="entry name" value="SEC24-RELATED PROTEIN"/>
    <property type="match status" value="1"/>
</dbReference>
<evidence type="ECO:0000256" key="1">
    <source>
        <dbReference type="ARBA" id="ARBA00004394"/>
    </source>
</evidence>
<feature type="domain" description="Zinc finger Sec23/Sec24-type" evidence="14">
    <location>
        <begin position="447"/>
        <end position="480"/>
    </location>
</feature>
<feature type="compositionally biased region" description="Polar residues" evidence="12">
    <location>
        <begin position="252"/>
        <end position="309"/>
    </location>
</feature>
<dbReference type="InterPro" id="IPR007123">
    <property type="entry name" value="Gelsolin-like_dom"/>
</dbReference>
<dbReference type="Pfam" id="PF04810">
    <property type="entry name" value="zf-Sec23_Sec24"/>
    <property type="match status" value="1"/>
</dbReference>
<evidence type="ECO:0000313" key="19">
    <source>
        <dbReference type="Proteomes" id="UP001211065"/>
    </source>
</evidence>
<dbReference type="GO" id="GO:0008270">
    <property type="term" value="F:zinc ion binding"/>
    <property type="evidence" value="ECO:0007669"/>
    <property type="project" value="InterPro"/>
</dbReference>
<dbReference type="GO" id="GO:0006886">
    <property type="term" value="P:intracellular protein transport"/>
    <property type="evidence" value="ECO:0007669"/>
    <property type="project" value="InterPro"/>
</dbReference>
<dbReference type="Gene3D" id="2.30.30.380">
    <property type="entry name" value="Zn-finger domain of Sec23/24"/>
    <property type="match status" value="1"/>
</dbReference>
<dbReference type="PANTHER" id="PTHR13803:SF39">
    <property type="entry name" value="SECRETORY 24AB, ISOFORM A"/>
    <property type="match status" value="1"/>
</dbReference>
<dbReference type="GO" id="GO:0090110">
    <property type="term" value="P:COPII-coated vesicle cargo loading"/>
    <property type="evidence" value="ECO:0007669"/>
    <property type="project" value="TreeGrafter"/>
</dbReference>
<dbReference type="InterPro" id="IPR041742">
    <property type="entry name" value="Sec24-like_trunk_dom"/>
</dbReference>
<evidence type="ECO:0000259" key="15">
    <source>
        <dbReference type="Pfam" id="PF04811"/>
    </source>
</evidence>
<dbReference type="InterPro" id="IPR006900">
    <property type="entry name" value="Sec23/24_helical_dom"/>
</dbReference>
<feature type="region of interest" description="Disordered" evidence="12">
    <location>
        <begin position="1"/>
        <end position="133"/>
    </location>
</feature>
<evidence type="ECO:0000256" key="12">
    <source>
        <dbReference type="SAM" id="MobiDB-lite"/>
    </source>
</evidence>
<dbReference type="Pfam" id="PF04811">
    <property type="entry name" value="Sec23_trunk"/>
    <property type="match status" value="1"/>
</dbReference>
<evidence type="ECO:0000313" key="18">
    <source>
        <dbReference type="EMBL" id="KAJ3222906.1"/>
    </source>
</evidence>
<evidence type="ECO:0000256" key="5">
    <source>
        <dbReference type="ARBA" id="ARBA00022448"/>
    </source>
</evidence>
<feature type="compositionally biased region" description="Polar residues" evidence="12">
    <location>
        <begin position="86"/>
        <end position="118"/>
    </location>
</feature>
<feature type="domain" description="Sec23/Sec24 beta-sandwich" evidence="17">
    <location>
        <begin position="785"/>
        <end position="868"/>
    </location>
</feature>
<proteinExistence type="inferred from homology"/>
<dbReference type="Gene3D" id="1.20.120.730">
    <property type="entry name" value="Sec23/Sec24 helical domain"/>
    <property type="match status" value="1"/>
</dbReference>
<evidence type="ECO:0000256" key="9">
    <source>
        <dbReference type="ARBA" id="ARBA00022927"/>
    </source>
</evidence>
<feature type="domain" description="Sec23/Sec24 trunk" evidence="15">
    <location>
        <begin position="534"/>
        <end position="777"/>
    </location>
</feature>
<dbReference type="GO" id="GO:0030127">
    <property type="term" value="C:COPII vesicle coat"/>
    <property type="evidence" value="ECO:0007669"/>
    <property type="project" value="InterPro"/>
</dbReference>
<feature type="compositionally biased region" description="Low complexity" evidence="12">
    <location>
        <begin position="310"/>
        <end position="345"/>
    </location>
</feature>
<dbReference type="InterPro" id="IPR006896">
    <property type="entry name" value="Sec23/24_trunk_dom"/>
</dbReference>
<comment type="subcellular location">
    <subcellularLocation>
        <location evidence="2">Cytoplasm</location>
    </subcellularLocation>
    <subcellularLocation>
        <location evidence="3">Endoplasmic reticulum membrane</location>
    </subcellularLocation>
    <subcellularLocation>
        <location evidence="1">Golgi apparatus membrane</location>
    </subcellularLocation>
</comment>
<dbReference type="SUPFAM" id="SSF81995">
    <property type="entry name" value="beta-sandwich domain of Sec23/24"/>
    <property type="match status" value="1"/>
</dbReference>
<dbReference type="InterPro" id="IPR029006">
    <property type="entry name" value="ADF-H/Gelsolin-like_dom_sf"/>
</dbReference>
<dbReference type="CDD" id="cd01479">
    <property type="entry name" value="Sec24-like"/>
    <property type="match status" value="1"/>
</dbReference>
<feature type="domain" description="Sec23/Sec24 helical" evidence="16">
    <location>
        <begin position="879"/>
        <end position="976"/>
    </location>
</feature>
<gene>
    <name evidence="18" type="primary">SEC24_1</name>
    <name evidence="18" type="ORF">HK099_001758</name>
</gene>
<evidence type="ECO:0000256" key="11">
    <source>
        <dbReference type="ARBA" id="ARBA00023136"/>
    </source>
</evidence>
<evidence type="ECO:0000256" key="8">
    <source>
        <dbReference type="ARBA" id="ARBA00022892"/>
    </source>
</evidence>